<evidence type="ECO:0000256" key="1">
    <source>
        <dbReference type="SAM" id="Phobius"/>
    </source>
</evidence>
<keyword evidence="1" id="KW-0812">Transmembrane</keyword>
<dbReference type="VEuPathDB" id="GiardiaDB:GL50581_3822"/>
<accession>C6LYE9</accession>
<keyword evidence="2" id="KW-0732">Signal</keyword>
<dbReference type="InterPro" id="IPR000742">
    <property type="entry name" value="EGF"/>
</dbReference>
<proteinExistence type="predicted"/>
<dbReference type="EMBL" id="ACGJ01002911">
    <property type="protein sequence ID" value="EES98937.1"/>
    <property type="molecule type" value="Genomic_DNA"/>
</dbReference>
<feature type="chain" id="PRO_5013017051" description="EGF-like domain-containing protein" evidence="2">
    <location>
        <begin position="16"/>
        <end position="1104"/>
    </location>
</feature>
<gene>
    <name evidence="4" type="ORF">GL50581_3822</name>
</gene>
<feature type="transmembrane region" description="Helical" evidence="1">
    <location>
        <begin position="1051"/>
        <end position="1072"/>
    </location>
</feature>
<dbReference type="OrthoDB" id="10253671at2759"/>
<dbReference type="OMA" id="ITVPRTH"/>
<comment type="caution">
    <text evidence="4">The sequence shown here is derived from an EMBL/GenBank/DDBJ whole genome shotgun (WGS) entry which is preliminary data.</text>
</comment>
<evidence type="ECO:0000259" key="3">
    <source>
        <dbReference type="PROSITE" id="PS00022"/>
    </source>
</evidence>
<sequence length="1104" mass="115901">MWVLALATILASVLGVCVPNADVVSLSTEDDLAQIRACPCCDFRMEQNITVPRTHIPIKDFSGSLDGNGNSLLISSLQIGEDYGSFGFFADINRGQVFNLNVVLENQITLPGSIKSFGFLAGDAVDPYLYNIALLSDYSGSVKITINALSASASGQPMNVGGLIGNVLLEAHTLEQVFSKLNLTVYSRSSAPLTVGSIFGSIGGSQRVSSLRVDSLSSLSVSAPNTNMLVVGGAIGSAEGSRMVSTSAALGTNLTVDIGSATNAIVGGFAGIAAQLRYVNTSWDNVKCAAVDEVTSSNSCMVGGIVGALQSTADDTRMSGNLATHSLGVVGCYYASTCYTGGIAGWMENSDLRDGSTSMNVSVHSVQTCHVGGAIGYTNGGVLTAVSAAAYSVSANSNKTLTDTTAIYLTVVGGAIGSVERGALADYFEIYRSYARISTLSAEGKGSIITGGFAGRVVSFAVYVSDTTYEVDVDSGGIVMRCGSTIDNYTVSAPSSTTVEPLLDLYLSVGGLIGDFKLGRVSGCHHYSKNFTVNAYKNAVYAGGIVGLCLSAHIDGSLANVGTMKVANDNAQSQLFSFIGGAVGSLTNSSSFRESYANINSTTVSTSSSLSYGGIAGGIRNSTATASFAIIKEATLTRRAASTKRVSYVGGFAGSCRMGVEVIASWIKAKITLVDEVTDTNAKFLLAGGFAASTGDTYIGQSYSEVELILNKENRNCGRFVGYLYSNTNFSYNLALTKISLSTTSTSASYTPRGFCGNASQYYITKGTKQDNKMRITGCIAYKTDSETPDDTSMTTTDGTEAIPTNTNYTKGVTYNTETELKTTTPYSKWTSVTQTNTKSNRYNITANSLPVLTQLPNLASNRALFGTSYTLSIPKCTYTYGCWTNGSECLWNSKLNNNYNTLPVPKRTVNECLGLSSCKTTFPGIVTCSKGVDVSTDFICVKCNADSDCTSFDSANPSTCDTTTHTCRCGLGTAGLTCNIPFCQGPSQKCNNPSVGTCELVSGIRRCVCAQGFYSLDNQCVERHSNWNRVPYSSSDALKRSGDISVAPTATLLVFILIVGALAIYFGLASCGKAPLPCQSRSAMTKSASYLRVSESAHTISTL</sequence>
<dbReference type="AlphaFoldDB" id="C6LYE9"/>
<evidence type="ECO:0000313" key="5">
    <source>
        <dbReference type="Proteomes" id="UP000002488"/>
    </source>
</evidence>
<protein>
    <recommendedName>
        <fullName evidence="3">EGF-like domain-containing protein</fullName>
    </recommendedName>
</protein>
<dbReference type="Gene3D" id="2.160.20.110">
    <property type="match status" value="2"/>
</dbReference>
<keyword evidence="1" id="KW-0472">Membrane</keyword>
<feature type="signal peptide" evidence="2">
    <location>
        <begin position="1"/>
        <end position="15"/>
    </location>
</feature>
<keyword evidence="1" id="KW-1133">Transmembrane helix</keyword>
<dbReference type="Proteomes" id="UP000002488">
    <property type="component" value="Unassembled WGS sequence"/>
</dbReference>
<feature type="domain" description="EGF-like" evidence="3">
    <location>
        <begin position="968"/>
        <end position="979"/>
    </location>
</feature>
<dbReference type="PROSITE" id="PS00022">
    <property type="entry name" value="EGF_1"/>
    <property type="match status" value="1"/>
</dbReference>
<evidence type="ECO:0000256" key="2">
    <source>
        <dbReference type="SAM" id="SignalP"/>
    </source>
</evidence>
<organism evidence="4 5">
    <name type="scientific">Giardia intestinalis (strain ATCC 50581 / GS clone H7)</name>
    <name type="common">Giardia lamblia</name>
    <dbReference type="NCBI Taxonomy" id="598745"/>
    <lineage>
        <taxon>Eukaryota</taxon>
        <taxon>Metamonada</taxon>
        <taxon>Diplomonadida</taxon>
        <taxon>Hexamitidae</taxon>
        <taxon>Giardiinae</taxon>
        <taxon>Giardia</taxon>
    </lineage>
</organism>
<reference evidence="4 5" key="1">
    <citation type="journal article" date="2009" name="PLoS Pathog.">
        <title>Draft genome sequencing of giardia intestinalis assemblage B isolate GS: is human giardiasis caused by two different species?</title>
        <authorList>
            <person name="Franzen O."/>
            <person name="Jerlstrom-Hultqvist J."/>
            <person name="Castro E."/>
            <person name="Sherwood E."/>
            <person name="Ankarklev J."/>
            <person name="Reiner D.S."/>
            <person name="Palm D."/>
            <person name="Andersson J.O."/>
            <person name="Andersson B."/>
            <person name="Svard S.G."/>
        </authorList>
    </citation>
    <scope>NUCLEOTIDE SEQUENCE [LARGE SCALE GENOMIC DNA]</scope>
    <source>
        <strain evidence="5">ATCC 50581 / GS clone H7</strain>
    </source>
</reference>
<name>C6LYE9_GIAIB</name>
<evidence type="ECO:0000313" key="4">
    <source>
        <dbReference type="EMBL" id="EES98937.1"/>
    </source>
</evidence>